<evidence type="ECO:0000313" key="3">
    <source>
        <dbReference type="Ensembl" id="ENSFCTP00005000201.1"/>
    </source>
</evidence>
<feature type="compositionally biased region" description="Low complexity" evidence="2">
    <location>
        <begin position="173"/>
        <end position="184"/>
    </location>
</feature>
<dbReference type="PANTHER" id="PTHR31283:SF16">
    <property type="entry name" value="CTAG2 LIKE 2"/>
    <property type="match status" value="1"/>
</dbReference>
<reference evidence="4" key="1">
    <citation type="submission" date="2021-02" db="EMBL/GenBank/DDBJ databases">
        <title>Safari Cat Assemblies.</title>
        <authorList>
            <person name="Bredemeyer K.R."/>
            <person name="Murphy W.J."/>
        </authorList>
    </citation>
    <scope>NUCLEOTIDE SEQUENCE [LARGE SCALE GENOMIC DNA]</scope>
</reference>
<comment type="similarity">
    <text evidence="1">Belongs to the CTAG/PCC1 family.</text>
</comment>
<dbReference type="GeneTree" id="ENSGT00410000025802"/>
<name>A0ABI7VR43_FELCA</name>
<accession>A0ABI7VR43</accession>
<feature type="compositionally biased region" description="Basic and acidic residues" evidence="2">
    <location>
        <begin position="72"/>
        <end position="81"/>
    </location>
</feature>
<evidence type="ECO:0000256" key="2">
    <source>
        <dbReference type="SAM" id="MobiDB-lite"/>
    </source>
</evidence>
<protein>
    <recommendedName>
        <fullName evidence="5">EKC/KEOPS complex subunit LAGE3-like</fullName>
    </recommendedName>
</protein>
<organism evidence="3 4">
    <name type="scientific">Felis catus</name>
    <name type="common">Cat</name>
    <name type="synonym">Felis silvestris catus</name>
    <dbReference type="NCBI Taxonomy" id="9685"/>
    <lineage>
        <taxon>Eukaryota</taxon>
        <taxon>Metazoa</taxon>
        <taxon>Chordata</taxon>
        <taxon>Craniata</taxon>
        <taxon>Vertebrata</taxon>
        <taxon>Euteleostomi</taxon>
        <taxon>Mammalia</taxon>
        <taxon>Eutheria</taxon>
        <taxon>Laurasiatheria</taxon>
        <taxon>Carnivora</taxon>
        <taxon>Feliformia</taxon>
        <taxon>Felidae</taxon>
        <taxon>Felinae</taxon>
        <taxon>Felis</taxon>
    </lineage>
</organism>
<dbReference type="Ensembl" id="ENSFCTT00005000460.1">
    <property type="protein sequence ID" value="ENSFCTP00005000201.1"/>
    <property type="gene ID" value="ENSFCTG00005000179.1"/>
</dbReference>
<sequence>PAQKGPCGPASPLRGPQPQQGGRRATLPPLWYGPLRGQAGGQPAAPPSTPQSLGSSRRKRGAQLATGRPRKDRSAVEREGGGRTFPGWGAGHRPGGRSHASCGSLHRGRVLGRTEWTGPAGDRGDSEVTAKTSASVPPSAEQDRSPTVTSRVGGRSVRNQPPSPRGQRRPDPGSAGSVGTSSAGSVCAGALAIPDSLARRGAGLREACQGSQRSADSGRSVAVGSEEAGAAATRAPDDEAASPAPDDGAEEVAVTQAPDDDGADGAAVTRAPEGGAEDAGAGPQASDGGTDGHDPQLSPRGPGCQGNCSRHDGEGGPGSKGAVVEGACAPPLAERAPRALAPGGDAAPAAAAVTSSGLLEFRLTVSFRSPLEAEMARRALTTHVQRHRGLAQKELCVRGSALAVRWTTEDPICFRVSVNSFLDRLPLVIRNIRALGSRPPRRLGPGKGAEA</sequence>
<dbReference type="Pfam" id="PF09341">
    <property type="entry name" value="Pcc1"/>
    <property type="match status" value="1"/>
</dbReference>
<dbReference type="InterPro" id="IPR015419">
    <property type="entry name" value="CTAG/Pcc1"/>
</dbReference>
<evidence type="ECO:0000313" key="4">
    <source>
        <dbReference type="Proteomes" id="UP000823872"/>
    </source>
</evidence>
<evidence type="ECO:0000256" key="1">
    <source>
        <dbReference type="ARBA" id="ARBA00007073"/>
    </source>
</evidence>
<dbReference type="Proteomes" id="UP000823872">
    <property type="component" value="Unassembled WGS sequence"/>
</dbReference>
<keyword evidence="4" id="KW-1185">Reference proteome</keyword>
<reference evidence="3" key="3">
    <citation type="submission" date="2025-09" db="UniProtKB">
        <authorList>
            <consortium name="Ensembl"/>
        </authorList>
    </citation>
    <scope>IDENTIFICATION</scope>
    <source>
        <strain evidence="3">breed Abyssinian</strain>
    </source>
</reference>
<feature type="compositionally biased region" description="Low complexity" evidence="2">
    <location>
        <begin position="220"/>
        <end position="234"/>
    </location>
</feature>
<dbReference type="Gene3D" id="3.30.310.50">
    <property type="entry name" value="Alpha-D-phosphohexomutase, C-terminal domain"/>
    <property type="match status" value="1"/>
</dbReference>
<proteinExistence type="inferred from homology"/>
<reference evidence="3" key="2">
    <citation type="submission" date="2025-08" db="UniProtKB">
        <authorList>
            <consortium name="Ensembl"/>
        </authorList>
    </citation>
    <scope>IDENTIFICATION</scope>
    <source>
        <strain evidence="3">breed Abyssinian</strain>
    </source>
</reference>
<feature type="region of interest" description="Disordered" evidence="2">
    <location>
        <begin position="203"/>
        <end position="322"/>
    </location>
</feature>
<feature type="compositionally biased region" description="Gly residues" evidence="2">
    <location>
        <begin position="82"/>
        <end position="93"/>
    </location>
</feature>
<feature type="compositionally biased region" description="Low complexity" evidence="2">
    <location>
        <begin position="264"/>
        <end position="283"/>
    </location>
</feature>
<feature type="region of interest" description="Disordered" evidence="2">
    <location>
        <begin position="1"/>
        <end position="184"/>
    </location>
</feature>
<dbReference type="PANTHER" id="PTHR31283">
    <property type="entry name" value="EKC/KEOPS COMPLEX SUBUNIT PCC1 FAMILY MEMBER"/>
    <property type="match status" value="1"/>
</dbReference>
<evidence type="ECO:0008006" key="5">
    <source>
        <dbReference type="Google" id="ProtNLM"/>
    </source>
</evidence>